<dbReference type="Gene3D" id="3.30.300.20">
    <property type="match status" value="1"/>
</dbReference>
<dbReference type="SUPFAM" id="SSF82784">
    <property type="entry name" value="OsmC-like"/>
    <property type="match status" value="1"/>
</dbReference>
<dbReference type="EMBL" id="JAUQYP010000001">
    <property type="protein sequence ID" value="MDO8107585.1"/>
    <property type="molecule type" value="Genomic_DNA"/>
</dbReference>
<dbReference type="RefSeq" id="WP_304601203.1">
    <property type="nucleotide sequence ID" value="NZ_JAUQYP010000001.1"/>
</dbReference>
<reference evidence="1 2" key="1">
    <citation type="submission" date="2023-07" db="EMBL/GenBank/DDBJ databases">
        <title>Description of novel actinomycetes strains, isolated from tidal flat sediment.</title>
        <authorList>
            <person name="Lu C."/>
        </authorList>
    </citation>
    <scope>NUCLEOTIDE SEQUENCE [LARGE SCALE GENOMIC DNA]</scope>
    <source>
        <strain evidence="1 2">SYSU T00b441</strain>
    </source>
</reference>
<dbReference type="InterPro" id="IPR015946">
    <property type="entry name" value="KH_dom-like_a/b"/>
</dbReference>
<proteinExistence type="predicted"/>
<protein>
    <submittedName>
        <fullName evidence="1">OsmC family protein</fullName>
    </submittedName>
</protein>
<organism evidence="1 2">
    <name type="scientific">Actinotalea lenta</name>
    <dbReference type="NCBI Taxonomy" id="3064654"/>
    <lineage>
        <taxon>Bacteria</taxon>
        <taxon>Bacillati</taxon>
        <taxon>Actinomycetota</taxon>
        <taxon>Actinomycetes</taxon>
        <taxon>Micrococcales</taxon>
        <taxon>Cellulomonadaceae</taxon>
        <taxon>Actinotalea</taxon>
    </lineage>
</organism>
<dbReference type="Pfam" id="PF02566">
    <property type="entry name" value="OsmC"/>
    <property type="match status" value="1"/>
</dbReference>
<keyword evidence="2" id="KW-1185">Reference proteome</keyword>
<dbReference type="InterPro" id="IPR036102">
    <property type="entry name" value="OsmC/Ohrsf"/>
</dbReference>
<name>A0ABT9D9K4_9CELL</name>
<dbReference type="Proteomes" id="UP001232536">
    <property type="component" value="Unassembled WGS sequence"/>
</dbReference>
<evidence type="ECO:0000313" key="1">
    <source>
        <dbReference type="EMBL" id="MDO8107585.1"/>
    </source>
</evidence>
<dbReference type="PANTHER" id="PTHR34352">
    <property type="entry name" value="PROTEIN YHFA"/>
    <property type="match status" value="1"/>
</dbReference>
<sequence length="135" mass="14240">MTDTHRSLTVDRAREGVYVARNADGVELTFGAGGMSPVELLMAALAGCAAVDVDTATSRRAEPERFTVRVDAEKLTEGGNRLADVVVTFDVAFPPGPDGDVARTILPRALAVSHDKACTVSRTLEAPTPVTMRTA</sequence>
<gene>
    <name evidence="1" type="ORF">Q6348_10300</name>
</gene>
<accession>A0ABT9D9K4</accession>
<evidence type="ECO:0000313" key="2">
    <source>
        <dbReference type="Proteomes" id="UP001232536"/>
    </source>
</evidence>
<dbReference type="PANTHER" id="PTHR34352:SF1">
    <property type="entry name" value="PROTEIN YHFA"/>
    <property type="match status" value="1"/>
</dbReference>
<comment type="caution">
    <text evidence="1">The sequence shown here is derived from an EMBL/GenBank/DDBJ whole genome shotgun (WGS) entry which is preliminary data.</text>
</comment>
<dbReference type="InterPro" id="IPR003718">
    <property type="entry name" value="OsmC/Ohr_fam"/>
</dbReference>